<comment type="caution">
    <text evidence="2">The sequence shown here is derived from an EMBL/GenBank/DDBJ whole genome shotgun (WGS) entry which is preliminary data.</text>
</comment>
<gene>
    <name evidence="2" type="ORF">CWI84_07065</name>
</gene>
<dbReference type="RefSeq" id="WP_198674492.1">
    <property type="nucleotide sequence ID" value="NZ_PIQH01000006.1"/>
</dbReference>
<feature type="signal peptide" evidence="1">
    <location>
        <begin position="1"/>
        <end position="24"/>
    </location>
</feature>
<keyword evidence="1" id="KW-0732">Signal</keyword>
<reference evidence="2 3" key="1">
    <citation type="journal article" date="2011" name="Front. Microbiol.">
        <title>Genomic signatures of strain selection and enhancement in Bacillus atrophaeus var. globigii, a historical biowarfare simulant.</title>
        <authorList>
            <person name="Gibbons H.S."/>
            <person name="Broomall S.M."/>
            <person name="McNew L.A."/>
            <person name="Daligault H."/>
            <person name="Chapman C."/>
            <person name="Bruce D."/>
            <person name="Karavis M."/>
            <person name="Krepps M."/>
            <person name="McGregor P.A."/>
            <person name="Hong C."/>
            <person name="Park K.H."/>
            <person name="Akmal A."/>
            <person name="Feldman A."/>
            <person name="Lin J.S."/>
            <person name="Chang W.E."/>
            <person name="Higgs B.W."/>
            <person name="Demirev P."/>
            <person name="Lindquist J."/>
            <person name="Liem A."/>
            <person name="Fochler E."/>
            <person name="Read T.D."/>
            <person name="Tapia R."/>
            <person name="Johnson S."/>
            <person name="Bishop-Lilly K.A."/>
            <person name="Detter C."/>
            <person name="Han C."/>
            <person name="Sozhamannan S."/>
            <person name="Rosenzweig C.N."/>
            <person name="Skowronski E.W."/>
        </authorList>
    </citation>
    <scope>NUCLEOTIDE SEQUENCE [LARGE SCALE GENOMIC DNA]</scope>
    <source>
        <strain evidence="2 3">CC-PW-9</strain>
    </source>
</reference>
<accession>A0A432ZQ99</accession>
<dbReference type="AlphaFoldDB" id="A0A432ZQ99"/>
<evidence type="ECO:0000256" key="1">
    <source>
        <dbReference type="SAM" id="SignalP"/>
    </source>
</evidence>
<evidence type="ECO:0008006" key="4">
    <source>
        <dbReference type="Google" id="ProtNLM"/>
    </source>
</evidence>
<protein>
    <recommendedName>
        <fullName evidence="4">DUF2946 domain-containing protein</fullName>
    </recommendedName>
</protein>
<feature type="chain" id="PRO_5019284001" description="DUF2946 domain-containing protein" evidence="1">
    <location>
        <begin position="25"/>
        <end position="117"/>
    </location>
</feature>
<dbReference type="Proteomes" id="UP000287996">
    <property type="component" value="Unassembled WGS sequence"/>
</dbReference>
<evidence type="ECO:0000313" key="3">
    <source>
        <dbReference type="Proteomes" id="UP000287996"/>
    </source>
</evidence>
<sequence length="117" mass="12767">MRISLFVMALIMMLVGSFSPPAFSSMAADSGVTQAQHKPCCEMQEQLGSQEQQNCNQENAKAEQCQHCQGKCSAQVALFHYPKVACIAASTERVFVNEANPITFSEVLIRPPKSLTA</sequence>
<proteinExistence type="predicted"/>
<dbReference type="EMBL" id="PIQH01000006">
    <property type="protein sequence ID" value="RUO80053.1"/>
    <property type="molecule type" value="Genomic_DNA"/>
</dbReference>
<name>A0A432ZQ99_9GAMM</name>
<organism evidence="2 3">
    <name type="scientific">Idiomarina tyrosinivorans</name>
    <dbReference type="NCBI Taxonomy" id="1445662"/>
    <lineage>
        <taxon>Bacteria</taxon>
        <taxon>Pseudomonadati</taxon>
        <taxon>Pseudomonadota</taxon>
        <taxon>Gammaproteobacteria</taxon>
        <taxon>Alteromonadales</taxon>
        <taxon>Idiomarinaceae</taxon>
        <taxon>Idiomarina</taxon>
    </lineage>
</organism>
<evidence type="ECO:0000313" key="2">
    <source>
        <dbReference type="EMBL" id="RUO80053.1"/>
    </source>
</evidence>
<keyword evidence="3" id="KW-1185">Reference proteome</keyword>